<name>A0ABP9P015_9BACT</name>
<dbReference type="Pfam" id="PF21211">
    <property type="entry name" value="FkbH_N"/>
    <property type="match status" value="1"/>
</dbReference>
<dbReference type="InterPro" id="IPR036514">
    <property type="entry name" value="SGNH_hydro_sf"/>
</dbReference>
<feature type="domain" description="BF1531-like N-terminal" evidence="1">
    <location>
        <begin position="39"/>
        <end position="230"/>
    </location>
</feature>
<dbReference type="InterPro" id="IPR036412">
    <property type="entry name" value="HAD-like_sf"/>
</dbReference>
<evidence type="ECO:0000259" key="1">
    <source>
        <dbReference type="Pfam" id="PF21211"/>
    </source>
</evidence>
<protein>
    <submittedName>
        <fullName evidence="2">HAD-IIIC family phosphatase</fullName>
    </submittedName>
</protein>
<dbReference type="InterPro" id="IPR010033">
    <property type="entry name" value="HAD_SF_ppase_IIIC"/>
</dbReference>
<dbReference type="InterPro" id="IPR010037">
    <property type="entry name" value="FkbH_domain"/>
</dbReference>
<reference evidence="3" key="1">
    <citation type="journal article" date="2019" name="Int. J. Syst. Evol. Microbiol.">
        <title>The Global Catalogue of Microorganisms (GCM) 10K type strain sequencing project: providing services to taxonomists for standard genome sequencing and annotation.</title>
        <authorList>
            <consortium name="The Broad Institute Genomics Platform"/>
            <consortium name="The Broad Institute Genome Sequencing Center for Infectious Disease"/>
            <person name="Wu L."/>
            <person name="Ma J."/>
        </authorList>
    </citation>
    <scope>NUCLEOTIDE SEQUENCE [LARGE SCALE GENOMIC DNA]</scope>
    <source>
        <strain evidence="3">JCM 18053</strain>
    </source>
</reference>
<dbReference type="InterPro" id="IPR049369">
    <property type="entry name" value="BF1531-like_N"/>
</dbReference>
<sequence>MSSSAIPARKTPGPLTRAEFVQQAAAIQATPDPALTPIKVAILSTFTVDLMKPCLIVEGAAQGFLLDLWLGPFGQIEQQVFDPGSQLYQASPQTVLLIARLEDWAPDVAYRFVSLSAEALAEAKTRLISRFQQVLEQIRQKTQATVLVANFPALPWLAAGLADPSLPTSQSSFIQQLNEALAEVCARLPGTAILDTARVAAEVGLRHWSDERMTYLAKAPLSLEAMSSLSAAFARRLRSLTVTPKKCLVLDLDNTLWGGVLGEAGLDGIALGPDYPGNVFVDFHKRVLALRDCGVLLAVASKNNAEDAIQALDQHPASLLRSEHFSAFEAHWEDKATSLRRIASSLNIGTDALVFFDDNPTEREWVRSQLPEVTVIEVPASPLGYAKALAECCCFDFAGLVQEDLQRAGLYQKESQRQEMQAQAASLEDFLAGLEMKITAGLADEAVLPRIVQLLGKTNQFNLTTRRHSAADLQTLLDAGSQILWFRVKDKFGDNGVVGVLIACPTETEGGWYLDSFLMSCRVIGRQVETAMLAILERLLASQGATTLTADFFPTAKNQPAATFLADHGFENNGSQWILSLAKPRPLPDCLQLEGPFTQL</sequence>
<keyword evidence="3" id="KW-1185">Reference proteome</keyword>
<evidence type="ECO:0000313" key="2">
    <source>
        <dbReference type="EMBL" id="GAA5138003.1"/>
    </source>
</evidence>
<dbReference type="Gene3D" id="3.40.50.1000">
    <property type="entry name" value="HAD superfamily/HAD-like"/>
    <property type="match status" value="1"/>
</dbReference>
<dbReference type="InterPro" id="IPR016181">
    <property type="entry name" value="Acyl_CoA_acyltransferase"/>
</dbReference>
<dbReference type="EMBL" id="BAABIA010000003">
    <property type="protein sequence ID" value="GAA5138003.1"/>
    <property type="molecule type" value="Genomic_DNA"/>
</dbReference>
<dbReference type="Gene3D" id="3.40.50.1110">
    <property type="entry name" value="SGNH hydrolase"/>
    <property type="match status" value="1"/>
</dbReference>
<dbReference type="InterPro" id="IPR023214">
    <property type="entry name" value="HAD_sf"/>
</dbReference>
<gene>
    <name evidence="2" type="ORF">GCM10023213_15940</name>
</gene>
<proteinExistence type="predicted"/>
<dbReference type="NCBIfam" id="TIGR01686">
    <property type="entry name" value="FkbH"/>
    <property type="match status" value="1"/>
</dbReference>
<accession>A0ABP9P015</accession>
<dbReference type="SUPFAM" id="SSF55729">
    <property type="entry name" value="Acyl-CoA N-acyltransferases (Nat)"/>
    <property type="match status" value="1"/>
</dbReference>
<evidence type="ECO:0000313" key="3">
    <source>
        <dbReference type="Proteomes" id="UP001499852"/>
    </source>
</evidence>
<dbReference type="Proteomes" id="UP001499852">
    <property type="component" value="Unassembled WGS sequence"/>
</dbReference>
<dbReference type="SUPFAM" id="SSF56784">
    <property type="entry name" value="HAD-like"/>
    <property type="match status" value="1"/>
</dbReference>
<dbReference type="NCBIfam" id="TIGR01681">
    <property type="entry name" value="HAD-SF-IIIC"/>
    <property type="match status" value="1"/>
</dbReference>
<dbReference type="RefSeq" id="WP_345735846.1">
    <property type="nucleotide sequence ID" value="NZ_BAABIA010000003.1"/>
</dbReference>
<organism evidence="2 3">
    <name type="scientific">Prosthecobacter algae</name>
    <dbReference type="NCBI Taxonomy" id="1144682"/>
    <lineage>
        <taxon>Bacteria</taxon>
        <taxon>Pseudomonadati</taxon>
        <taxon>Verrucomicrobiota</taxon>
        <taxon>Verrucomicrobiia</taxon>
        <taxon>Verrucomicrobiales</taxon>
        <taxon>Verrucomicrobiaceae</taxon>
        <taxon>Prosthecobacter</taxon>
    </lineage>
</organism>
<dbReference type="Gene3D" id="3.40.630.30">
    <property type="match status" value="1"/>
</dbReference>
<comment type="caution">
    <text evidence="2">The sequence shown here is derived from an EMBL/GenBank/DDBJ whole genome shotgun (WGS) entry which is preliminary data.</text>
</comment>